<evidence type="ECO:0000256" key="1">
    <source>
        <dbReference type="ARBA" id="ARBA00004651"/>
    </source>
</evidence>
<comment type="similarity">
    <text evidence="2">Belongs to the binding-protein-dependent transport system permease family. FecCD subfamily.</text>
</comment>
<name>A0A5J6HGD2_STRAD</name>
<reference evidence="10 11" key="1">
    <citation type="submission" date="2017-09" db="EMBL/GenBank/DDBJ databases">
        <authorList>
            <person name="Lee N."/>
            <person name="Cho B.-K."/>
        </authorList>
    </citation>
    <scope>NUCLEOTIDE SEQUENCE [LARGE SCALE GENOMIC DNA]</scope>
    <source>
        <strain evidence="10 11">ATCC 12461</strain>
    </source>
</reference>
<feature type="compositionally biased region" description="Basic and acidic residues" evidence="8">
    <location>
        <begin position="18"/>
        <end position="28"/>
    </location>
</feature>
<feature type="transmembrane region" description="Helical" evidence="9">
    <location>
        <begin position="40"/>
        <end position="63"/>
    </location>
</feature>
<dbReference type="CDD" id="cd06550">
    <property type="entry name" value="TM_ABC_iron-siderophores_like"/>
    <property type="match status" value="2"/>
</dbReference>
<feature type="transmembrane region" description="Helical" evidence="9">
    <location>
        <begin position="238"/>
        <end position="257"/>
    </location>
</feature>
<evidence type="ECO:0000256" key="2">
    <source>
        <dbReference type="ARBA" id="ARBA00007935"/>
    </source>
</evidence>
<keyword evidence="6 9" id="KW-1133">Transmembrane helix</keyword>
<keyword evidence="3" id="KW-0813">Transport</keyword>
<dbReference type="PANTHER" id="PTHR30472:SF1">
    <property type="entry name" value="FE(3+) DICITRATE TRANSPORT SYSTEM PERMEASE PROTEIN FECC-RELATED"/>
    <property type="match status" value="1"/>
</dbReference>
<dbReference type="KEGG" id="salw:CP975_14840"/>
<evidence type="ECO:0000313" key="10">
    <source>
        <dbReference type="EMBL" id="QEV18598.1"/>
    </source>
</evidence>
<dbReference type="RefSeq" id="WP_150476969.1">
    <property type="nucleotide sequence ID" value="NZ_CP023695.1"/>
</dbReference>
<evidence type="ECO:0000256" key="9">
    <source>
        <dbReference type="SAM" id="Phobius"/>
    </source>
</evidence>
<dbReference type="Proteomes" id="UP000326553">
    <property type="component" value="Chromosome"/>
</dbReference>
<evidence type="ECO:0000256" key="3">
    <source>
        <dbReference type="ARBA" id="ARBA00022448"/>
    </source>
</evidence>
<evidence type="ECO:0000256" key="4">
    <source>
        <dbReference type="ARBA" id="ARBA00022475"/>
    </source>
</evidence>
<feature type="transmembrane region" description="Helical" evidence="9">
    <location>
        <begin position="436"/>
        <end position="455"/>
    </location>
</feature>
<keyword evidence="7 9" id="KW-0472">Membrane</keyword>
<feature type="compositionally biased region" description="Basic residues" evidence="8">
    <location>
        <begin position="384"/>
        <end position="408"/>
    </location>
</feature>
<dbReference type="AlphaFoldDB" id="A0A5J6HGD2"/>
<dbReference type="EMBL" id="CP023695">
    <property type="protein sequence ID" value="QEV18598.1"/>
    <property type="molecule type" value="Genomic_DNA"/>
</dbReference>
<dbReference type="GO" id="GO:0005886">
    <property type="term" value="C:plasma membrane"/>
    <property type="evidence" value="ECO:0007669"/>
    <property type="project" value="UniProtKB-SubCell"/>
</dbReference>
<dbReference type="Pfam" id="PF01032">
    <property type="entry name" value="FecCD"/>
    <property type="match status" value="2"/>
</dbReference>
<evidence type="ECO:0000256" key="7">
    <source>
        <dbReference type="ARBA" id="ARBA00023136"/>
    </source>
</evidence>
<feature type="transmembrane region" description="Helical" evidence="9">
    <location>
        <begin position="662"/>
        <end position="688"/>
    </location>
</feature>
<keyword evidence="5 9" id="KW-0812">Transmembrane</keyword>
<feature type="transmembrane region" description="Helical" evidence="9">
    <location>
        <begin position="731"/>
        <end position="750"/>
    </location>
</feature>
<comment type="subcellular location">
    <subcellularLocation>
        <location evidence="1">Cell membrane</location>
        <topology evidence="1">Multi-pass membrane protein</topology>
    </subcellularLocation>
</comment>
<dbReference type="Gene3D" id="1.10.3470.10">
    <property type="entry name" value="ABC transporter involved in vitamin B12 uptake, BtuC"/>
    <property type="match status" value="2"/>
</dbReference>
<evidence type="ECO:0000313" key="11">
    <source>
        <dbReference type="Proteomes" id="UP000326553"/>
    </source>
</evidence>
<dbReference type="NCBIfam" id="NF007872">
    <property type="entry name" value="PRK10577.2-3"/>
    <property type="match status" value="1"/>
</dbReference>
<dbReference type="InterPro" id="IPR000522">
    <property type="entry name" value="ABC_transptr_permease_BtuC"/>
</dbReference>
<dbReference type="GO" id="GO:0033214">
    <property type="term" value="P:siderophore-iron import into cell"/>
    <property type="evidence" value="ECO:0007669"/>
    <property type="project" value="TreeGrafter"/>
</dbReference>
<feature type="transmembrane region" description="Helical" evidence="9">
    <location>
        <begin position="128"/>
        <end position="147"/>
    </location>
</feature>
<evidence type="ECO:0000256" key="8">
    <source>
        <dbReference type="SAM" id="MobiDB-lite"/>
    </source>
</evidence>
<dbReference type="InterPro" id="IPR037294">
    <property type="entry name" value="ABC_BtuC-like"/>
</dbReference>
<feature type="transmembrane region" description="Helical" evidence="9">
    <location>
        <begin position="185"/>
        <end position="208"/>
    </location>
</feature>
<accession>A0A5J6HGD2</accession>
<evidence type="ECO:0000256" key="6">
    <source>
        <dbReference type="ARBA" id="ARBA00022989"/>
    </source>
</evidence>
<feature type="transmembrane region" description="Helical" evidence="9">
    <location>
        <begin position="344"/>
        <end position="362"/>
    </location>
</feature>
<feature type="transmembrane region" description="Helical" evidence="9">
    <location>
        <begin position="573"/>
        <end position="592"/>
    </location>
</feature>
<gene>
    <name evidence="10" type="primary">fhuB</name>
    <name evidence="10" type="ORF">CP975_14840</name>
</gene>
<organism evidence="10 11">
    <name type="scientific">Streptomyces alboniger</name>
    <dbReference type="NCBI Taxonomy" id="132473"/>
    <lineage>
        <taxon>Bacteria</taxon>
        <taxon>Bacillati</taxon>
        <taxon>Actinomycetota</taxon>
        <taxon>Actinomycetes</taxon>
        <taxon>Kitasatosporales</taxon>
        <taxon>Streptomycetaceae</taxon>
        <taxon>Streptomyces</taxon>
        <taxon>Streptomyces aurantiacus group</taxon>
    </lineage>
</organism>
<feature type="region of interest" description="Disordered" evidence="8">
    <location>
        <begin position="1"/>
        <end position="35"/>
    </location>
</feature>
<feature type="region of interest" description="Disordered" evidence="8">
    <location>
        <begin position="372"/>
        <end position="408"/>
    </location>
</feature>
<keyword evidence="11" id="KW-1185">Reference proteome</keyword>
<protein>
    <submittedName>
        <fullName evidence="10">Fe(3+)-hydroxamate ABC transporter permease FhuB</fullName>
    </submittedName>
</protein>
<proteinExistence type="inferred from homology"/>
<feature type="transmembrane region" description="Helical" evidence="9">
    <location>
        <begin position="544"/>
        <end position="566"/>
    </location>
</feature>
<evidence type="ECO:0000256" key="5">
    <source>
        <dbReference type="ARBA" id="ARBA00022692"/>
    </source>
</evidence>
<feature type="transmembrane region" description="Helical" evidence="9">
    <location>
        <begin position="486"/>
        <end position="506"/>
    </location>
</feature>
<dbReference type="SUPFAM" id="SSF81345">
    <property type="entry name" value="ABC transporter involved in vitamin B12 uptake, BtuC"/>
    <property type="match status" value="2"/>
</dbReference>
<dbReference type="GO" id="GO:0022857">
    <property type="term" value="F:transmembrane transporter activity"/>
    <property type="evidence" value="ECO:0007669"/>
    <property type="project" value="InterPro"/>
</dbReference>
<feature type="transmembrane region" description="Helical" evidence="9">
    <location>
        <begin position="618"/>
        <end position="641"/>
    </location>
</feature>
<sequence>MRMPTVGTTPPAPQPPELSRELAEKDGRGPAPERAARRTVGLAVTGFTLALLLLVALSLSVGAGEVGPGGVLDYLLNRHGARDDSRLALVVGDLRIPRTLTALLVGGALGVAGCLLQAVTRNPLAETGLLGVNAGASLGVVAGIALLGFDSGFAYLGCAFGGAVVASGLVLLIAGRKGGGSPMRLVLAGSALGATFGGLTSVIVVNSAETYDRFRFWVLGSLAGVEGYGELGRLAPVLAAGFLVALLVARPLSALALGDDLARSLGHRPPLIRTVVAVGVTLLTAAAVALAGPISFLGLLAGFLARAIAGTRLPARLLLAGLVGACVLTVSDVAARVVSRPYEAPVSVIVALIGAPVLILIVRSKSLTTMGMTEPATEESAPSKPRRVPWPRRLPRPRLPKRASARTPKRVRPVGTDTFVLRRGPLSFLVARRATLASLLLAALLVVAVVLSAYAGQSDMSVGRTFRAVLGYGDHFDVLLVQKFRLGRIVAGLTAGAALGLAGCLTQTLARNRLATPELLGVNDGATAAVLVSVTFSASGSFGAWWAGPIGALVAVVVVTLVSGGLGQRGYRVLVVGLAMSALASAATQVVLSRRSLNSASSLYVWTSGSLNGRGYSVVVPVLIGLAVLVPLALAVARHLGVLRFDDSTAASLGSNAGRTRLICLLLAVALAGLAVGICGPVGFVALASPVIASRLAGPLRVPLVGSMLTGATLVVVADTLGRIAFDGSELPVGVVTTVLGGPFLLWVLLGRSAATRV</sequence>
<dbReference type="PANTHER" id="PTHR30472">
    <property type="entry name" value="FERRIC ENTEROBACTIN TRANSPORT SYSTEM PERMEASE PROTEIN"/>
    <property type="match status" value="1"/>
</dbReference>
<feature type="transmembrane region" description="Helical" evidence="9">
    <location>
        <begin position="96"/>
        <end position="116"/>
    </location>
</feature>
<feature type="transmembrane region" description="Helical" evidence="9">
    <location>
        <begin position="317"/>
        <end position="338"/>
    </location>
</feature>
<keyword evidence="4" id="KW-1003">Cell membrane</keyword>
<feature type="transmembrane region" description="Helical" evidence="9">
    <location>
        <begin position="153"/>
        <end position="173"/>
    </location>
</feature>
<feature type="transmembrane region" description="Helical" evidence="9">
    <location>
        <begin position="700"/>
        <end position="719"/>
    </location>
</feature>
<dbReference type="OrthoDB" id="3474671at2"/>
<feature type="transmembrane region" description="Helical" evidence="9">
    <location>
        <begin position="277"/>
        <end position="305"/>
    </location>
</feature>